<feature type="region of interest" description="Disordered" evidence="1">
    <location>
        <begin position="59"/>
        <end position="88"/>
    </location>
</feature>
<sequence length="88" mass="9366">MEQHLNFYHLEYAHPGKFSGLPLLCEVAAATLLDSCEEEKLSVPQRPAFTNIVEKNTEGMSTGEKHGSANANSFAAGAGGGKCTCHSK</sequence>
<evidence type="ECO:0000313" key="3">
    <source>
        <dbReference type="Proteomes" id="UP000054217"/>
    </source>
</evidence>
<proteinExistence type="predicted"/>
<reference evidence="3" key="2">
    <citation type="submission" date="2015-01" db="EMBL/GenBank/DDBJ databases">
        <title>Evolutionary Origins and Diversification of the Mycorrhizal Mutualists.</title>
        <authorList>
            <consortium name="DOE Joint Genome Institute"/>
            <consortium name="Mycorrhizal Genomics Consortium"/>
            <person name="Kohler A."/>
            <person name="Kuo A."/>
            <person name="Nagy L.G."/>
            <person name="Floudas D."/>
            <person name="Copeland A."/>
            <person name="Barry K.W."/>
            <person name="Cichocki N."/>
            <person name="Veneault-Fourrey C."/>
            <person name="LaButti K."/>
            <person name="Lindquist E.A."/>
            <person name="Lipzen A."/>
            <person name="Lundell T."/>
            <person name="Morin E."/>
            <person name="Murat C."/>
            <person name="Riley R."/>
            <person name="Ohm R."/>
            <person name="Sun H."/>
            <person name="Tunlid A."/>
            <person name="Henrissat B."/>
            <person name="Grigoriev I.V."/>
            <person name="Hibbett D.S."/>
            <person name="Martin F."/>
        </authorList>
    </citation>
    <scope>NUCLEOTIDE SEQUENCE [LARGE SCALE GENOMIC DNA]</scope>
    <source>
        <strain evidence="3">Marx 270</strain>
    </source>
</reference>
<dbReference type="HOGENOM" id="CLU_184656_0_0_1"/>
<dbReference type="InParanoid" id="A0A0C3NMD1"/>
<protein>
    <submittedName>
        <fullName evidence="2">Uncharacterized protein</fullName>
    </submittedName>
</protein>
<name>A0A0C3NMD1_PISTI</name>
<evidence type="ECO:0000256" key="1">
    <source>
        <dbReference type="SAM" id="MobiDB-lite"/>
    </source>
</evidence>
<dbReference type="OrthoDB" id="2953545at2759"/>
<organism evidence="2 3">
    <name type="scientific">Pisolithus tinctorius Marx 270</name>
    <dbReference type="NCBI Taxonomy" id="870435"/>
    <lineage>
        <taxon>Eukaryota</taxon>
        <taxon>Fungi</taxon>
        <taxon>Dikarya</taxon>
        <taxon>Basidiomycota</taxon>
        <taxon>Agaricomycotina</taxon>
        <taxon>Agaricomycetes</taxon>
        <taxon>Agaricomycetidae</taxon>
        <taxon>Boletales</taxon>
        <taxon>Sclerodermatineae</taxon>
        <taxon>Pisolithaceae</taxon>
        <taxon>Pisolithus</taxon>
    </lineage>
</organism>
<accession>A0A0C3NMD1</accession>
<dbReference type="Proteomes" id="UP000054217">
    <property type="component" value="Unassembled WGS sequence"/>
</dbReference>
<dbReference type="EMBL" id="KN831983">
    <property type="protein sequence ID" value="KIO02065.1"/>
    <property type="molecule type" value="Genomic_DNA"/>
</dbReference>
<keyword evidence="3" id="KW-1185">Reference proteome</keyword>
<evidence type="ECO:0000313" key="2">
    <source>
        <dbReference type="EMBL" id="KIO02065.1"/>
    </source>
</evidence>
<reference evidence="2 3" key="1">
    <citation type="submission" date="2014-04" db="EMBL/GenBank/DDBJ databases">
        <authorList>
            <consortium name="DOE Joint Genome Institute"/>
            <person name="Kuo A."/>
            <person name="Kohler A."/>
            <person name="Costa M.D."/>
            <person name="Nagy L.G."/>
            <person name="Floudas D."/>
            <person name="Copeland A."/>
            <person name="Barry K.W."/>
            <person name="Cichocki N."/>
            <person name="Veneault-Fourrey C."/>
            <person name="LaButti K."/>
            <person name="Lindquist E.A."/>
            <person name="Lipzen A."/>
            <person name="Lundell T."/>
            <person name="Morin E."/>
            <person name="Murat C."/>
            <person name="Sun H."/>
            <person name="Tunlid A."/>
            <person name="Henrissat B."/>
            <person name="Grigoriev I.V."/>
            <person name="Hibbett D.S."/>
            <person name="Martin F."/>
            <person name="Nordberg H.P."/>
            <person name="Cantor M.N."/>
            <person name="Hua S.X."/>
        </authorList>
    </citation>
    <scope>NUCLEOTIDE SEQUENCE [LARGE SCALE GENOMIC DNA]</scope>
    <source>
        <strain evidence="2 3">Marx 270</strain>
    </source>
</reference>
<dbReference type="AlphaFoldDB" id="A0A0C3NMD1"/>
<gene>
    <name evidence="2" type="ORF">M404DRAFT_148417</name>
</gene>